<keyword evidence="3" id="KW-0221">Differentiation</keyword>
<organism evidence="8">
    <name type="scientific">Drosophila persimilis</name>
    <name type="common">Fruit fly</name>
    <dbReference type="NCBI Taxonomy" id="7234"/>
    <lineage>
        <taxon>Eukaryota</taxon>
        <taxon>Metazoa</taxon>
        <taxon>Ecdysozoa</taxon>
        <taxon>Arthropoda</taxon>
        <taxon>Hexapoda</taxon>
        <taxon>Insecta</taxon>
        <taxon>Pterygota</taxon>
        <taxon>Neoptera</taxon>
        <taxon>Endopterygota</taxon>
        <taxon>Diptera</taxon>
        <taxon>Brachycera</taxon>
        <taxon>Muscomorpha</taxon>
        <taxon>Ephydroidea</taxon>
        <taxon>Drosophilidae</taxon>
        <taxon>Drosophila</taxon>
        <taxon>Sophophora</taxon>
    </lineage>
</organism>
<dbReference type="GO" id="GO:0000398">
    <property type="term" value="P:mRNA splicing, via spliceosome"/>
    <property type="evidence" value="ECO:0007669"/>
    <property type="project" value="EnsemblMetazoa"/>
</dbReference>
<evidence type="ECO:0000256" key="1">
    <source>
        <dbReference type="ARBA" id="ARBA00004324"/>
    </source>
</evidence>
<dbReference type="EMBL" id="CH479203">
    <property type="protein sequence ID" value="EDW30353.1"/>
    <property type="molecule type" value="Genomic_DNA"/>
</dbReference>
<keyword evidence="4" id="KW-0726">Sexual differentiation</keyword>
<accession>B4H201</accession>
<dbReference type="Proteomes" id="UP000008744">
    <property type="component" value="Unassembled WGS sequence"/>
</dbReference>
<dbReference type="STRING" id="7234.B4H201"/>
<evidence type="ECO:0000313" key="8">
    <source>
        <dbReference type="Proteomes" id="UP000008744"/>
    </source>
</evidence>
<dbReference type="GO" id="GO:0030237">
    <property type="term" value="P:female sex determination"/>
    <property type="evidence" value="ECO:0007669"/>
    <property type="project" value="EnsemblMetazoa"/>
</dbReference>
<dbReference type="GO" id="GO:0030154">
    <property type="term" value="P:cell differentiation"/>
    <property type="evidence" value="ECO:0007669"/>
    <property type="project" value="UniProtKB-KW"/>
</dbReference>
<gene>
    <name evidence="7" type="primary">Dper\GL17979</name>
    <name evidence="7" type="ORF">Dper_GL17979</name>
</gene>
<evidence type="ECO:0000313" key="7">
    <source>
        <dbReference type="EMBL" id="EDW30353.1"/>
    </source>
</evidence>
<dbReference type="HOGENOM" id="CLU_130078_0_0_1"/>
<feature type="region of interest" description="Disordered" evidence="6">
    <location>
        <begin position="1"/>
        <end position="111"/>
    </location>
</feature>
<dbReference type="GO" id="GO:0016607">
    <property type="term" value="C:nuclear speck"/>
    <property type="evidence" value="ECO:0007669"/>
    <property type="project" value="UniProtKB-SubCell"/>
</dbReference>
<dbReference type="InterPro" id="IPR010519">
    <property type="entry name" value="Tra"/>
</dbReference>
<dbReference type="GO" id="GO:2000035">
    <property type="term" value="P:regulation of stem cell division"/>
    <property type="evidence" value="ECO:0007669"/>
    <property type="project" value="EnsemblMetazoa"/>
</dbReference>
<dbReference type="GO" id="GO:0036002">
    <property type="term" value="F:pre-mRNA binding"/>
    <property type="evidence" value="ECO:0007669"/>
    <property type="project" value="EnsemblMetazoa"/>
</dbReference>
<feature type="compositionally biased region" description="Basic and acidic residues" evidence="6">
    <location>
        <begin position="19"/>
        <end position="38"/>
    </location>
</feature>
<dbReference type="OrthoDB" id="7871011at2759"/>
<reference evidence="7 8" key="1">
    <citation type="journal article" date="2007" name="Nature">
        <title>Evolution of genes and genomes on the Drosophila phylogeny.</title>
        <authorList>
            <consortium name="Drosophila 12 Genomes Consortium"/>
            <person name="Clark A.G."/>
            <person name="Eisen M.B."/>
            <person name="Smith D.R."/>
            <person name="Bergman C.M."/>
            <person name="Oliver B."/>
            <person name="Markow T.A."/>
            <person name="Kaufman T.C."/>
            <person name="Kellis M."/>
            <person name="Gelbart W."/>
            <person name="Iyer V.N."/>
            <person name="Pollard D.A."/>
            <person name="Sackton T.B."/>
            <person name="Larracuente A.M."/>
            <person name="Singh N.D."/>
            <person name="Abad J.P."/>
            <person name="Abt D.N."/>
            <person name="Adryan B."/>
            <person name="Aguade M."/>
            <person name="Akashi H."/>
            <person name="Anderson W.W."/>
            <person name="Aquadro C.F."/>
            <person name="Ardell D.H."/>
            <person name="Arguello R."/>
            <person name="Artieri C.G."/>
            <person name="Barbash D.A."/>
            <person name="Barker D."/>
            <person name="Barsanti P."/>
            <person name="Batterham P."/>
            <person name="Batzoglou S."/>
            <person name="Begun D."/>
            <person name="Bhutkar A."/>
            <person name="Blanco E."/>
            <person name="Bosak S.A."/>
            <person name="Bradley R.K."/>
            <person name="Brand A.D."/>
            <person name="Brent M.R."/>
            <person name="Brooks A.N."/>
            <person name="Brown R.H."/>
            <person name="Butlin R.K."/>
            <person name="Caggese C."/>
            <person name="Calvi B.R."/>
            <person name="Bernardo de Carvalho A."/>
            <person name="Caspi A."/>
            <person name="Castrezana S."/>
            <person name="Celniker S.E."/>
            <person name="Chang J.L."/>
            <person name="Chapple C."/>
            <person name="Chatterji S."/>
            <person name="Chinwalla A."/>
            <person name="Civetta A."/>
            <person name="Clifton S.W."/>
            <person name="Comeron J.M."/>
            <person name="Costello J.C."/>
            <person name="Coyne J.A."/>
            <person name="Daub J."/>
            <person name="David R.G."/>
            <person name="Delcher A.L."/>
            <person name="Delehaunty K."/>
            <person name="Do C.B."/>
            <person name="Ebling H."/>
            <person name="Edwards K."/>
            <person name="Eickbush T."/>
            <person name="Evans J.D."/>
            <person name="Filipski A."/>
            <person name="Findeiss S."/>
            <person name="Freyhult E."/>
            <person name="Fulton L."/>
            <person name="Fulton R."/>
            <person name="Garcia A.C."/>
            <person name="Gardiner A."/>
            <person name="Garfield D.A."/>
            <person name="Garvin B.E."/>
            <person name="Gibson G."/>
            <person name="Gilbert D."/>
            <person name="Gnerre S."/>
            <person name="Godfrey J."/>
            <person name="Good R."/>
            <person name="Gotea V."/>
            <person name="Gravely B."/>
            <person name="Greenberg A.J."/>
            <person name="Griffiths-Jones S."/>
            <person name="Gross S."/>
            <person name="Guigo R."/>
            <person name="Gustafson E.A."/>
            <person name="Haerty W."/>
            <person name="Hahn M.W."/>
            <person name="Halligan D.L."/>
            <person name="Halpern A.L."/>
            <person name="Halter G.M."/>
            <person name="Han M.V."/>
            <person name="Heger A."/>
            <person name="Hillier L."/>
            <person name="Hinrichs A.S."/>
            <person name="Holmes I."/>
            <person name="Hoskins R.A."/>
            <person name="Hubisz M.J."/>
            <person name="Hultmark D."/>
            <person name="Huntley M.A."/>
            <person name="Jaffe D.B."/>
            <person name="Jagadeeshan S."/>
            <person name="Jeck W.R."/>
            <person name="Johnson J."/>
            <person name="Jones C.D."/>
            <person name="Jordan W.C."/>
            <person name="Karpen G.H."/>
            <person name="Kataoka E."/>
            <person name="Keightley P.D."/>
            <person name="Kheradpour P."/>
            <person name="Kirkness E.F."/>
            <person name="Koerich L.B."/>
            <person name="Kristiansen K."/>
            <person name="Kudrna D."/>
            <person name="Kulathinal R.J."/>
            <person name="Kumar S."/>
            <person name="Kwok R."/>
            <person name="Lander E."/>
            <person name="Langley C.H."/>
            <person name="Lapoint R."/>
            <person name="Lazzaro B.P."/>
            <person name="Lee S.J."/>
            <person name="Levesque L."/>
            <person name="Li R."/>
            <person name="Lin C.F."/>
            <person name="Lin M.F."/>
            <person name="Lindblad-Toh K."/>
            <person name="Llopart A."/>
            <person name="Long M."/>
            <person name="Low L."/>
            <person name="Lozovsky E."/>
            <person name="Lu J."/>
            <person name="Luo M."/>
            <person name="Machado C.A."/>
            <person name="Makalowski W."/>
            <person name="Marzo M."/>
            <person name="Matsuda M."/>
            <person name="Matzkin L."/>
            <person name="McAllister B."/>
            <person name="McBride C.S."/>
            <person name="McKernan B."/>
            <person name="McKernan K."/>
            <person name="Mendez-Lago M."/>
            <person name="Minx P."/>
            <person name="Mollenhauer M.U."/>
            <person name="Montooth K."/>
            <person name="Mount S.M."/>
            <person name="Mu X."/>
            <person name="Myers E."/>
            <person name="Negre B."/>
            <person name="Newfeld S."/>
            <person name="Nielsen R."/>
            <person name="Noor M.A."/>
            <person name="O'Grady P."/>
            <person name="Pachter L."/>
            <person name="Papaceit M."/>
            <person name="Parisi M.J."/>
            <person name="Parisi M."/>
            <person name="Parts L."/>
            <person name="Pedersen J.S."/>
            <person name="Pesole G."/>
            <person name="Phillippy A.M."/>
            <person name="Ponting C.P."/>
            <person name="Pop M."/>
            <person name="Porcelli D."/>
            <person name="Powell J.R."/>
            <person name="Prohaska S."/>
            <person name="Pruitt K."/>
            <person name="Puig M."/>
            <person name="Quesneville H."/>
            <person name="Ram K.R."/>
            <person name="Rand D."/>
            <person name="Rasmussen M.D."/>
            <person name="Reed L.K."/>
            <person name="Reenan R."/>
            <person name="Reily A."/>
            <person name="Remington K.A."/>
            <person name="Rieger T.T."/>
            <person name="Ritchie M.G."/>
            <person name="Robin C."/>
            <person name="Rogers Y.H."/>
            <person name="Rohde C."/>
            <person name="Rozas J."/>
            <person name="Rubenfield M.J."/>
            <person name="Ruiz A."/>
            <person name="Russo S."/>
            <person name="Salzberg S.L."/>
            <person name="Sanchez-Gracia A."/>
            <person name="Saranga D.J."/>
            <person name="Sato H."/>
            <person name="Schaeffer S.W."/>
            <person name="Schatz M.C."/>
            <person name="Schlenke T."/>
            <person name="Schwartz R."/>
            <person name="Segarra C."/>
            <person name="Singh R.S."/>
            <person name="Sirot L."/>
            <person name="Sirota M."/>
            <person name="Sisneros N.B."/>
            <person name="Smith C.D."/>
            <person name="Smith T.F."/>
            <person name="Spieth J."/>
            <person name="Stage D.E."/>
            <person name="Stark A."/>
            <person name="Stephan W."/>
            <person name="Strausberg R.L."/>
            <person name="Strempel S."/>
            <person name="Sturgill D."/>
            <person name="Sutton G."/>
            <person name="Sutton G.G."/>
            <person name="Tao W."/>
            <person name="Teichmann S."/>
            <person name="Tobari Y.N."/>
            <person name="Tomimura Y."/>
            <person name="Tsolas J.M."/>
            <person name="Valente V.L."/>
            <person name="Venter E."/>
            <person name="Venter J.C."/>
            <person name="Vicario S."/>
            <person name="Vieira F.G."/>
            <person name="Vilella A.J."/>
            <person name="Villasante A."/>
            <person name="Walenz B."/>
            <person name="Wang J."/>
            <person name="Wasserman M."/>
            <person name="Watts T."/>
            <person name="Wilson D."/>
            <person name="Wilson R.K."/>
            <person name="Wing R.A."/>
            <person name="Wolfner M.F."/>
            <person name="Wong A."/>
            <person name="Wong G.K."/>
            <person name="Wu C.I."/>
            <person name="Wu G."/>
            <person name="Yamamoto D."/>
            <person name="Yang H.P."/>
            <person name="Yang S.P."/>
            <person name="Yorke J.A."/>
            <person name="Yoshida K."/>
            <person name="Zdobnov E."/>
            <person name="Zhang P."/>
            <person name="Zhang Y."/>
            <person name="Zimin A.V."/>
            <person name="Baldwin J."/>
            <person name="Abdouelleil A."/>
            <person name="Abdulkadir J."/>
            <person name="Abebe A."/>
            <person name="Abera B."/>
            <person name="Abreu J."/>
            <person name="Acer S.C."/>
            <person name="Aftuck L."/>
            <person name="Alexander A."/>
            <person name="An P."/>
            <person name="Anderson E."/>
            <person name="Anderson S."/>
            <person name="Arachi H."/>
            <person name="Azer M."/>
            <person name="Bachantsang P."/>
            <person name="Barry A."/>
            <person name="Bayul T."/>
            <person name="Berlin A."/>
            <person name="Bessette D."/>
            <person name="Bloom T."/>
            <person name="Blye J."/>
            <person name="Boguslavskiy L."/>
            <person name="Bonnet C."/>
            <person name="Boukhgalter B."/>
            <person name="Bourzgui I."/>
            <person name="Brown A."/>
            <person name="Cahill P."/>
            <person name="Channer S."/>
            <person name="Cheshatsang Y."/>
            <person name="Chuda L."/>
            <person name="Citroen M."/>
            <person name="Collymore A."/>
            <person name="Cooke P."/>
            <person name="Costello M."/>
            <person name="D'Aco K."/>
            <person name="Daza R."/>
            <person name="De Haan G."/>
            <person name="DeGray S."/>
            <person name="DeMaso C."/>
            <person name="Dhargay N."/>
            <person name="Dooley K."/>
            <person name="Dooley E."/>
            <person name="Doricent M."/>
            <person name="Dorje P."/>
            <person name="Dorjee K."/>
            <person name="Dupes A."/>
            <person name="Elong R."/>
            <person name="Falk J."/>
            <person name="Farina A."/>
            <person name="Faro S."/>
            <person name="Ferguson D."/>
            <person name="Fisher S."/>
            <person name="Foley C.D."/>
            <person name="Franke A."/>
            <person name="Friedrich D."/>
            <person name="Gadbois L."/>
            <person name="Gearin G."/>
            <person name="Gearin C.R."/>
            <person name="Giannoukos G."/>
            <person name="Goode T."/>
            <person name="Graham J."/>
            <person name="Grandbois E."/>
            <person name="Grewal S."/>
            <person name="Gyaltsen K."/>
            <person name="Hafez N."/>
            <person name="Hagos B."/>
            <person name="Hall J."/>
            <person name="Henson C."/>
            <person name="Hollinger A."/>
            <person name="Honan T."/>
            <person name="Huard M.D."/>
            <person name="Hughes L."/>
            <person name="Hurhula B."/>
            <person name="Husby M.E."/>
            <person name="Kamat A."/>
            <person name="Kanga B."/>
            <person name="Kashin S."/>
            <person name="Khazanovich D."/>
            <person name="Kisner P."/>
            <person name="Lance K."/>
            <person name="Lara M."/>
            <person name="Lee W."/>
            <person name="Lennon N."/>
            <person name="Letendre F."/>
            <person name="LeVine R."/>
            <person name="Lipovsky A."/>
            <person name="Liu X."/>
            <person name="Liu J."/>
            <person name="Liu S."/>
            <person name="Lokyitsang T."/>
            <person name="Lokyitsang Y."/>
            <person name="Lubonja R."/>
            <person name="Lui A."/>
            <person name="MacDonald P."/>
            <person name="Magnisalis V."/>
            <person name="Maru K."/>
            <person name="Matthews C."/>
            <person name="McCusker W."/>
            <person name="McDonough S."/>
            <person name="Mehta T."/>
            <person name="Meldrim J."/>
            <person name="Meneus L."/>
            <person name="Mihai O."/>
            <person name="Mihalev A."/>
            <person name="Mihova T."/>
            <person name="Mittelman R."/>
            <person name="Mlenga V."/>
            <person name="Montmayeur A."/>
            <person name="Mulrain L."/>
            <person name="Navidi A."/>
            <person name="Naylor J."/>
            <person name="Negash T."/>
            <person name="Nguyen T."/>
            <person name="Nguyen N."/>
            <person name="Nicol R."/>
            <person name="Norbu C."/>
            <person name="Norbu N."/>
            <person name="Novod N."/>
            <person name="O'Neill B."/>
            <person name="Osman S."/>
            <person name="Markiewicz E."/>
            <person name="Oyono O.L."/>
            <person name="Patti C."/>
            <person name="Phunkhang P."/>
            <person name="Pierre F."/>
            <person name="Priest M."/>
            <person name="Raghuraman S."/>
            <person name="Rege F."/>
            <person name="Reyes R."/>
            <person name="Rise C."/>
            <person name="Rogov P."/>
            <person name="Ross K."/>
            <person name="Ryan E."/>
            <person name="Settipalli S."/>
            <person name="Shea T."/>
            <person name="Sherpa N."/>
            <person name="Shi L."/>
            <person name="Shih D."/>
            <person name="Sparrow T."/>
            <person name="Spaulding J."/>
            <person name="Stalker J."/>
            <person name="Stange-Thomann N."/>
            <person name="Stavropoulos S."/>
            <person name="Stone C."/>
            <person name="Strader C."/>
            <person name="Tesfaye S."/>
            <person name="Thomson T."/>
            <person name="Thoulutsang Y."/>
            <person name="Thoulutsang D."/>
            <person name="Topham K."/>
            <person name="Topping I."/>
            <person name="Tsamla T."/>
            <person name="Vassiliev H."/>
            <person name="Vo A."/>
            <person name="Wangchuk T."/>
            <person name="Wangdi T."/>
            <person name="Weiand M."/>
            <person name="Wilkinson J."/>
            <person name="Wilson A."/>
            <person name="Yadav S."/>
            <person name="Young G."/>
            <person name="Yu Q."/>
            <person name="Zembek L."/>
            <person name="Zhong D."/>
            <person name="Zimmer A."/>
            <person name="Zwirko Z."/>
            <person name="Jaffe D.B."/>
            <person name="Alvarez P."/>
            <person name="Brockman W."/>
            <person name="Butler J."/>
            <person name="Chin C."/>
            <person name="Gnerre S."/>
            <person name="Grabherr M."/>
            <person name="Kleber M."/>
            <person name="Mauceli E."/>
            <person name="MacCallum I."/>
        </authorList>
    </citation>
    <scope>NUCLEOTIDE SEQUENCE [LARGE SCALE GENOMIC DNA]</scope>
    <source>
        <strain evidence="8">MSH-3 / Tucson 14011-0111.49</strain>
    </source>
</reference>
<keyword evidence="5" id="KW-0539">Nucleus</keyword>
<evidence type="ECO:0000256" key="3">
    <source>
        <dbReference type="ARBA" id="ARBA00022782"/>
    </source>
</evidence>
<evidence type="ECO:0000256" key="5">
    <source>
        <dbReference type="ARBA" id="ARBA00023242"/>
    </source>
</evidence>
<evidence type="ECO:0000256" key="2">
    <source>
        <dbReference type="ARBA" id="ARBA00016053"/>
    </source>
</evidence>
<dbReference type="GO" id="GO:0046660">
    <property type="term" value="P:female sex differentiation"/>
    <property type="evidence" value="ECO:0007669"/>
    <property type="project" value="EnsemblMetazoa"/>
</dbReference>
<dbReference type="AlphaFoldDB" id="B4H201"/>
<keyword evidence="8" id="KW-1185">Reference proteome</keyword>
<sequence>MDADSSVASHRDSHRSRTRRDVHVRDQGGERERVREQKTVPYFADPVRERDRVKNVRPKSPPSTGKRCRRTRSRSRSSDRRRYRRRTRSRSSERRHRNRSPRRRTPPPRIITVPVPVPAHEFAYGYVSSIPISRFILLKFAFCSYFQGWPAPHPAHQFNGIYGPLAYPPRPRFGYRPMRPSFQAAPYSRPYAHHEYRHRHPFNPQSRFSYRNSWQHPN</sequence>
<feature type="compositionally biased region" description="Basic residues" evidence="6">
    <location>
        <begin position="66"/>
        <end position="106"/>
    </location>
</feature>
<dbReference type="OMA" id="HKVPYFA"/>
<name>B4H201_DROPE</name>
<dbReference type="eggNOG" id="ENOG502TAUK">
    <property type="taxonomic scope" value="Eukaryota"/>
</dbReference>
<protein>
    <recommendedName>
        <fullName evidence="2">Female-specific protein transformer</fullName>
    </recommendedName>
</protein>
<evidence type="ECO:0000256" key="6">
    <source>
        <dbReference type="SAM" id="MobiDB-lite"/>
    </source>
</evidence>
<dbReference type="Pfam" id="PF06495">
    <property type="entry name" value="Transformer"/>
    <property type="match status" value="1"/>
</dbReference>
<proteinExistence type="predicted"/>
<comment type="subcellular location">
    <subcellularLocation>
        <location evidence="1">Nucleus speckle</location>
    </subcellularLocation>
</comment>
<evidence type="ECO:0000256" key="4">
    <source>
        <dbReference type="ARBA" id="ARBA00022928"/>
    </source>
</evidence>
<dbReference type="GO" id="GO:1990399">
    <property type="term" value="P:epithelium regeneration"/>
    <property type="evidence" value="ECO:0007669"/>
    <property type="project" value="EnsemblMetazoa"/>
</dbReference>